<dbReference type="GO" id="GO:0008171">
    <property type="term" value="F:O-methyltransferase activity"/>
    <property type="evidence" value="ECO:0007669"/>
    <property type="project" value="InterPro"/>
</dbReference>
<dbReference type="Gene3D" id="3.40.50.150">
    <property type="entry name" value="Vaccinia Virus protein VP39"/>
    <property type="match status" value="1"/>
</dbReference>
<dbReference type="Proteomes" id="UP000660729">
    <property type="component" value="Unassembled WGS sequence"/>
</dbReference>
<evidence type="ECO:0000256" key="3">
    <source>
        <dbReference type="ARBA" id="ARBA00022691"/>
    </source>
</evidence>
<dbReference type="InterPro" id="IPR036388">
    <property type="entry name" value="WH-like_DNA-bd_sf"/>
</dbReference>
<dbReference type="SUPFAM" id="SSF53335">
    <property type="entry name" value="S-adenosyl-L-methionine-dependent methyltransferases"/>
    <property type="match status" value="1"/>
</dbReference>
<dbReference type="PANTHER" id="PTHR43712">
    <property type="entry name" value="PUTATIVE (AFU_ORTHOLOGUE AFUA_4G14580)-RELATED"/>
    <property type="match status" value="1"/>
</dbReference>
<dbReference type="Pfam" id="PF08100">
    <property type="entry name" value="Dimerisation"/>
    <property type="match status" value="1"/>
</dbReference>
<keyword evidence="7" id="KW-1185">Reference proteome</keyword>
<organism evidence="6 7">
    <name type="scientific">Pseudocercospora fuligena</name>
    <dbReference type="NCBI Taxonomy" id="685502"/>
    <lineage>
        <taxon>Eukaryota</taxon>
        <taxon>Fungi</taxon>
        <taxon>Dikarya</taxon>
        <taxon>Ascomycota</taxon>
        <taxon>Pezizomycotina</taxon>
        <taxon>Dothideomycetes</taxon>
        <taxon>Dothideomycetidae</taxon>
        <taxon>Mycosphaerellales</taxon>
        <taxon>Mycosphaerellaceae</taxon>
        <taxon>Pseudocercospora</taxon>
    </lineage>
</organism>
<evidence type="ECO:0000256" key="1">
    <source>
        <dbReference type="ARBA" id="ARBA00022603"/>
    </source>
</evidence>
<protein>
    <submittedName>
        <fullName evidence="6">O-methyltransferase aurJ</fullName>
    </submittedName>
</protein>
<dbReference type="GO" id="GO:0032259">
    <property type="term" value="P:methylation"/>
    <property type="evidence" value="ECO:0007669"/>
    <property type="project" value="UniProtKB-KW"/>
</dbReference>
<dbReference type="EMBL" id="JABCIY010000047">
    <property type="protein sequence ID" value="KAF7194894.1"/>
    <property type="molecule type" value="Genomic_DNA"/>
</dbReference>
<dbReference type="PROSITE" id="PS51683">
    <property type="entry name" value="SAM_OMT_II"/>
    <property type="match status" value="1"/>
</dbReference>
<name>A0A8H6VNQ5_9PEZI</name>
<reference evidence="6" key="1">
    <citation type="submission" date="2020-04" db="EMBL/GenBank/DDBJ databases">
        <title>Draft genome resource of the tomato pathogen Pseudocercospora fuligena.</title>
        <authorList>
            <person name="Zaccaron A."/>
        </authorList>
    </citation>
    <scope>NUCLEOTIDE SEQUENCE</scope>
    <source>
        <strain evidence="6">PF001</strain>
    </source>
</reference>
<dbReference type="InterPro" id="IPR001077">
    <property type="entry name" value="COMT_C"/>
</dbReference>
<keyword evidence="3" id="KW-0949">S-adenosyl-L-methionine</keyword>
<keyword evidence="1 6" id="KW-0489">Methyltransferase</keyword>
<dbReference type="Pfam" id="PF00891">
    <property type="entry name" value="Methyltransf_2"/>
    <property type="match status" value="1"/>
</dbReference>
<gene>
    <name evidence="6" type="ORF">HII31_03731</name>
</gene>
<evidence type="ECO:0000259" key="4">
    <source>
        <dbReference type="Pfam" id="PF00891"/>
    </source>
</evidence>
<dbReference type="SUPFAM" id="SSF46785">
    <property type="entry name" value="Winged helix' DNA-binding domain"/>
    <property type="match status" value="1"/>
</dbReference>
<dbReference type="InterPro" id="IPR012967">
    <property type="entry name" value="COMT_dimerisation"/>
</dbReference>
<dbReference type="AlphaFoldDB" id="A0A8H6VNQ5"/>
<dbReference type="OrthoDB" id="1606438at2759"/>
<keyword evidence="2 6" id="KW-0808">Transferase</keyword>
<evidence type="ECO:0000313" key="7">
    <source>
        <dbReference type="Proteomes" id="UP000660729"/>
    </source>
</evidence>
<dbReference type="InterPro" id="IPR036390">
    <property type="entry name" value="WH_DNA-bd_sf"/>
</dbReference>
<dbReference type="PANTHER" id="PTHR43712:SF5">
    <property type="entry name" value="O-METHYLTRANSFERASE ASQN-RELATED"/>
    <property type="match status" value="1"/>
</dbReference>
<evidence type="ECO:0000313" key="6">
    <source>
        <dbReference type="EMBL" id="KAF7194894.1"/>
    </source>
</evidence>
<sequence>MLGIRRSSAIGFQPIGIVTSSFILDAMSSSSRLVELSTQIAENTKIVDSWLQEQSIAFSHEIDSAEAFPANAPTEILDARRLVREATKELNILITGPAEYLRWHACVYHDMSSLRWVYHFKLAEYVPLEGSISYEEVAKKAGVNDLQCKRIMRHAMTNHIFREPKTGYVAHTAASALLVRNRGVRDWVGFTTEESFLCAAKLVEATEKWGKSERKDQWAYNLAFDTELSMFEHMAQFPERAERFANTMIDMTSTDGYNIRHLVNGFAWDQLPAGSIVVDVGGSTGHASIAIAEKVKSLNFVVQDLADVVQQGQELLKSQPEEIKQRIQFEVHDFFSPQPPRPIAVYLMRFILHDHPDSLSTKILQGIVSVMQPGDRIVVMDGITPEPNILPPSEDRIIRIMDLEMMTDFNSGERERYQWEALYTAADPRLKLKNIVKPPGSVNSVMEVVLEDKVDEKVEAREDAMNRKSMTSDVSHRFMIA</sequence>
<dbReference type="InterPro" id="IPR029063">
    <property type="entry name" value="SAM-dependent_MTases_sf"/>
</dbReference>
<evidence type="ECO:0000256" key="2">
    <source>
        <dbReference type="ARBA" id="ARBA00022679"/>
    </source>
</evidence>
<dbReference type="InterPro" id="IPR016461">
    <property type="entry name" value="COMT-like"/>
</dbReference>
<evidence type="ECO:0000259" key="5">
    <source>
        <dbReference type="Pfam" id="PF08100"/>
    </source>
</evidence>
<accession>A0A8H6VNQ5</accession>
<comment type="caution">
    <text evidence="6">The sequence shown here is derived from an EMBL/GenBank/DDBJ whole genome shotgun (WGS) entry which is preliminary data.</text>
</comment>
<feature type="domain" description="O-methyltransferase dimerisation" evidence="5">
    <location>
        <begin position="106"/>
        <end position="180"/>
    </location>
</feature>
<feature type="domain" description="O-methyltransferase C-terminal" evidence="4">
    <location>
        <begin position="213"/>
        <end position="426"/>
    </location>
</feature>
<proteinExistence type="predicted"/>
<dbReference type="Gene3D" id="1.10.10.10">
    <property type="entry name" value="Winged helix-like DNA-binding domain superfamily/Winged helix DNA-binding domain"/>
    <property type="match status" value="1"/>
</dbReference>